<sequence>MDKSSSIKDFLPAPTCESVHERNTTVNTMMEQGGTIDTITSNPNTTQDFTQGMPAKGFELSGLTKYFKDDSLKLMGICIAVITVMQISTVRNTLMGMAPMILKSRALTVNITIAVISTVIIMVLKNVIN</sequence>
<accession>A0A6C0KD56</accession>
<dbReference type="AlphaFoldDB" id="A0A6C0KD56"/>
<keyword evidence="1" id="KW-0472">Membrane</keyword>
<keyword evidence="1" id="KW-0812">Transmembrane</keyword>
<name>A0A6C0KD56_9ZZZZ</name>
<protein>
    <submittedName>
        <fullName evidence="2">Uncharacterized protein</fullName>
    </submittedName>
</protein>
<feature type="transmembrane region" description="Helical" evidence="1">
    <location>
        <begin position="74"/>
        <end position="94"/>
    </location>
</feature>
<dbReference type="EMBL" id="MN740845">
    <property type="protein sequence ID" value="QHU14670.1"/>
    <property type="molecule type" value="Genomic_DNA"/>
</dbReference>
<reference evidence="2" key="1">
    <citation type="journal article" date="2020" name="Nature">
        <title>Giant virus diversity and host interactions through global metagenomics.</title>
        <authorList>
            <person name="Schulz F."/>
            <person name="Roux S."/>
            <person name="Paez-Espino D."/>
            <person name="Jungbluth S."/>
            <person name="Walsh D.A."/>
            <person name="Denef V.J."/>
            <person name="McMahon K.D."/>
            <person name="Konstantinidis K.T."/>
            <person name="Eloe-Fadrosh E.A."/>
            <person name="Kyrpides N.C."/>
            <person name="Woyke T."/>
        </authorList>
    </citation>
    <scope>NUCLEOTIDE SEQUENCE</scope>
    <source>
        <strain evidence="2">GVMAG-S-1102113-126</strain>
    </source>
</reference>
<keyword evidence="1" id="KW-1133">Transmembrane helix</keyword>
<evidence type="ECO:0000256" key="1">
    <source>
        <dbReference type="SAM" id="Phobius"/>
    </source>
</evidence>
<organism evidence="2">
    <name type="scientific">viral metagenome</name>
    <dbReference type="NCBI Taxonomy" id="1070528"/>
    <lineage>
        <taxon>unclassified sequences</taxon>
        <taxon>metagenomes</taxon>
        <taxon>organismal metagenomes</taxon>
    </lineage>
</organism>
<feature type="transmembrane region" description="Helical" evidence="1">
    <location>
        <begin position="106"/>
        <end position="124"/>
    </location>
</feature>
<evidence type="ECO:0000313" key="2">
    <source>
        <dbReference type="EMBL" id="QHU14670.1"/>
    </source>
</evidence>
<proteinExistence type="predicted"/>